<protein>
    <submittedName>
        <fullName evidence="1">Uncharacterized protein</fullName>
    </submittedName>
</protein>
<name>X0VAH8_9ZZZZ</name>
<gene>
    <name evidence="1" type="ORF">S01H1_38997</name>
</gene>
<reference evidence="1" key="1">
    <citation type="journal article" date="2014" name="Front. Microbiol.">
        <title>High frequency of phylogenetically diverse reductive dehalogenase-homologous genes in deep subseafloor sedimentary metagenomes.</title>
        <authorList>
            <person name="Kawai M."/>
            <person name="Futagami T."/>
            <person name="Toyoda A."/>
            <person name="Takaki Y."/>
            <person name="Nishi S."/>
            <person name="Hori S."/>
            <person name="Arai W."/>
            <person name="Tsubouchi T."/>
            <person name="Morono Y."/>
            <person name="Uchiyama I."/>
            <person name="Ito T."/>
            <person name="Fujiyama A."/>
            <person name="Inagaki F."/>
            <person name="Takami H."/>
        </authorList>
    </citation>
    <scope>NUCLEOTIDE SEQUENCE</scope>
    <source>
        <strain evidence="1">Expedition CK06-06</strain>
    </source>
</reference>
<evidence type="ECO:0000313" key="1">
    <source>
        <dbReference type="EMBL" id="GAG09458.1"/>
    </source>
</evidence>
<feature type="non-terminal residue" evidence="1">
    <location>
        <position position="98"/>
    </location>
</feature>
<sequence>MKRRCENCEYWSKLPLTEGKPPYIGSCSNEKSFYIGLETVKDYSCEYFYYHKWKHEPAKEGKYMQAFKSIEKLKEKVKKLESWFHDINIDYISKTEVA</sequence>
<dbReference type="AlphaFoldDB" id="X0VAH8"/>
<proteinExistence type="predicted"/>
<organism evidence="1">
    <name type="scientific">marine sediment metagenome</name>
    <dbReference type="NCBI Taxonomy" id="412755"/>
    <lineage>
        <taxon>unclassified sequences</taxon>
        <taxon>metagenomes</taxon>
        <taxon>ecological metagenomes</taxon>
    </lineage>
</organism>
<dbReference type="EMBL" id="BARS01024569">
    <property type="protein sequence ID" value="GAG09458.1"/>
    <property type="molecule type" value="Genomic_DNA"/>
</dbReference>
<accession>X0VAH8</accession>
<comment type="caution">
    <text evidence="1">The sequence shown here is derived from an EMBL/GenBank/DDBJ whole genome shotgun (WGS) entry which is preliminary data.</text>
</comment>